<gene>
    <name evidence="2" type="ORF">POM88_008668</name>
</gene>
<accession>A0AAD8N1Y0</accession>
<dbReference type="Proteomes" id="UP001237642">
    <property type="component" value="Unassembled WGS sequence"/>
</dbReference>
<sequence length="103" mass="11226">MSAGDNVGEADVLSVNSVCVLPLHAMLPASAQLLVFDEVADQELSTLLLSSVIIFLISHVLTFQRYPLTESSSHEIHGVLIRLLLFHFLLPLSSLLLMTQTIA</sequence>
<feature type="transmembrane region" description="Helical" evidence="1">
    <location>
        <begin position="12"/>
        <end position="35"/>
    </location>
</feature>
<dbReference type="AlphaFoldDB" id="A0AAD8N1Y0"/>
<keyword evidence="3" id="KW-1185">Reference proteome</keyword>
<feature type="transmembrane region" description="Helical" evidence="1">
    <location>
        <begin position="47"/>
        <end position="67"/>
    </location>
</feature>
<evidence type="ECO:0000256" key="1">
    <source>
        <dbReference type="SAM" id="Phobius"/>
    </source>
</evidence>
<protein>
    <submittedName>
        <fullName evidence="2">Uncharacterized protein</fullName>
    </submittedName>
</protein>
<comment type="caution">
    <text evidence="2">The sequence shown here is derived from an EMBL/GenBank/DDBJ whole genome shotgun (WGS) entry which is preliminary data.</text>
</comment>
<keyword evidence="1" id="KW-0472">Membrane</keyword>
<evidence type="ECO:0000313" key="3">
    <source>
        <dbReference type="Proteomes" id="UP001237642"/>
    </source>
</evidence>
<proteinExistence type="predicted"/>
<keyword evidence="1" id="KW-0812">Transmembrane</keyword>
<feature type="transmembrane region" description="Helical" evidence="1">
    <location>
        <begin position="79"/>
        <end position="98"/>
    </location>
</feature>
<reference evidence="2" key="2">
    <citation type="submission" date="2023-05" db="EMBL/GenBank/DDBJ databases">
        <authorList>
            <person name="Schelkunov M.I."/>
        </authorList>
    </citation>
    <scope>NUCLEOTIDE SEQUENCE</scope>
    <source>
        <strain evidence="2">Hsosn_3</strain>
        <tissue evidence="2">Leaf</tissue>
    </source>
</reference>
<name>A0AAD8N1Y0_9APIA</name>
<evidence type="ECO:0000313" key="2">
    <source>
        <dbReference type="EMBL" id="KAK1398805.1"/>
    </source>
</evidence>
<organism evidence="2 3">
    <name type="scientific">Heracleum sosnowskyi</name>
    <dbReference type="NCBI Taxonomy" id="360622"/>
    <lineage>
        <taxon>Eukaryota</taxon>
        <taxon>Viridiplantae</taxon>
        <taxon>Streptophyta</taxon>
        <taxon>Embryophyta</taxon>
        <taxon>Tracheophyta</taxon>
        <taxon>Spermatophyta</taxon>
        <taxon>Magnoliopsida</taxon>
        <taxon>eudicotyledons</taxon>
        <taxon>Gunneridae</taxon>
        <taxon>Pentapetalae</taxon>
        <taxon>asterids</taxon>
        <taxon>campanulids</taxon>
        <taxon>Apiales</taxon>
        <taxon>Apiaceae</taxon>
        <taxon>Apioideae</taxon>
        <taxon>apioid superclade</taxon>
        <taxon>Tordylieae</taxon>
        <taxon>Tordyliinae</taxon>
        <taxon>Heracleum</taxon>
    </lineage>
</organism>
<keyword evidence="1" id="KW-1133">Transmembrane helix</keyword>
<reference evidence="2" key="1">
    <citation type="submission" date="2023-02" db="EMBL/GenBank/DDBJ databases">
        <title>Genome of toxic invasive species Heracleum sosnowskyi carries increased number of genes despite the absence of recent whole-genome duplications.</title>
        <authorList>
            <person name="Schelkunov M."/>
            <person name="Shtratnikova V."/>
            <person name="Makarenko M."/>
            <person name="Klepikova A."/>
            <person name="Omelchenko D."/>
            <person name="Novikova G."/>
            <person name="Obukhova E."/>
            <person name="Bogdanov V."/>
            <person name="Penin A."/>
            <person name="Logacheva M."/>
        </authorList>
    </citation>
    <scope>NUCLEOTIDE SEQUENCE</scope>
    <source>
        <strain evidence="2">Hsosn_3</strain>
        <tissue evidence="2">Leaf</tissue>
    </source>
</reference>
<dbReference type="EMBL" id="JAUIZM010000002">
    <property type="protein sequence ID" value="KAK1398805.1"/>
    <property type="molecule type" value="Genomic_DNA"/>
</dbReference>